<proteinExistence type="predicted"/>
<name>A0ABV6GIL7_9BACI</name>
<dbReference type="EMBL" id="JBHLVO010000021">
    <property type="protein sequence ID" value="MFC0273536.1"/>
    <property type="molecule type" value="Genomic_DNA"/>
</dbReference>
<protein>
    <submittedName>
        <fullName evidence="2">Anti-sigma factor domain-containing protein</fullName>
    </submittedName>
</protein>
<evidence type="ECO:0000313" key="2">
    <source>
        <dbReference type="EMBL" id="MFC0273536.1"/>
    </source>
</evidence>
<evidence type="ECO:0000259" key="1">
    <source>
        <dbReference type="PROSITE" id="PS51849"/>
    </source>
</evidence>
<keyword evidence="3" id="KW-1185">Reference proteome</keyword>
<dbReference type="Proteomes" id="UP001589854">
    <property type="component" value="Unassembled WGS sequence"/>
</dbReference>
<reference evidence="2 3" key="1">
    <citation type="submission" date="2024-09" db="EMBL/GenBank/DDBJ databases">
        <authorList>
            <person name="Sun Q."/>
            <person name="Mori K."/>
        </authorList>
    </citation>
    <scope>NUCLEOTIDE SEQUENCE [LARGE SCALE GENOMIC DNA]</scope>
    <source>
        <strain evidence="2 3">CCM 7228</strain>
    </source>
</reference>
<dbReference type="RefSeq" id="WP_378936923.1">
    <property type="nucleotide sequence ID" value="NZ_JBHLVO010000021.1"/>
</dbReference>
<gene>
    <name evidence="2" type="ORF">ACFFIX_19270</name>
</gene>
<dbReference type="InterPro" id="IPR024449">
    <property type="entry name" value="Anti-sigma_RsgI_N"/>
</dbReference>
<organism evidence="2 3">
    <name type="scientific">Metabacillus herbersteinensis</name>
    <dbReference type="NCBI Taxonomy" id="283816"/>
    <lineage>
        <taxon>Bacteria</taxon>
        <taxon>Bacillati</taxon>
        <taxon>Bacillota</taxon>
        <taxon>Bacilli</taxon>
        <taxon>Bacillales</taxon>
        <taxon>Bacillaceae</taxon>
        <taxon>Metabacillus</taxon>
    </lineage>
</organism>
<comment type="caution">
    <text evidence="2">The sequence shown here is derived from an EMBL/GenBank/DDBJ whole genome shotgun (WGS) entry which is preliminary data.</text>
</comment>
<dbReference type="Pfam" id="PF12791">
    <property type="entry name" value="RsgI_N"/>
    <property type="match status" value="1"/>
</dbReference>
<accession>A0ABV6GIL7</accession>
<evidence type="ECO:0000313" key="3">
    <source>
        <dbReference type="Proteomes" id="UP001589854"/>
    </source>
</evidence>
<dbReference type="PROSITE" id="PS51849">
    <property type="entry name" value="RSGI_N"/>
    <property type="match status" value="1"/>
</dbReference>
<sequence>MKRGVVVEENDDFVTLLTPDGQFLKTRNKKGEYVLGEEITFFPS</sequence>
<feature type="domain" description="RsgI N-terminal anti-sigma" evidence="1">
    <location>
        <begin position="2"/>
        <end position="44"/>
    </location>
</feature>